<dbReference type="AlphaFoldDB" id="A0A1F7UTW9"/>
<gene>
    <name evidence="2" type="ORF">A3B21_00045</name>
</gene>
<sequence>MDVVQILKKLGFDEKEIRVYLILLSLGPASVRKIAQSAGINRGTTYDILKHLMKQGLVVYYHKEKKQYFVAEDPMKLERHLDGRLEEMSRLREKIQSIIPELQSMYNRGGDKPVARYYEGLSGVKNILQDVLATLGGERQKEYYVYSSSNLRDVLHKSFPQFTKERIKRGIEVKVIALGEGGKEDMLSQRKWLTKDAGSPAYTLIYGTKTAHIAIDRASMPLGVVVEDHNIARTQQLIFEKLWSTL</sequence>
<dbReference type="InterPro" id="IPR011991">
    <property type="entry name" value="ArsR-like_HTH"/>
</dbReference>
<dbReference type="InterPro" id="IPR036390">
    <property type="entry name" value="WH_DNA-bd_sf"/>
</dbReference>
<dbReference type="InterPro" id="IPR051797">
    <property type="entry name" value="TrmB-like"/>
</dbReference>
<proteinExistence type="predicted"/>
<accession>A0A1F7UTW9</accession>
<dbReference type="Proteomes" id="UP000176897">
    <property type="component" value="Unassembled WGS sequence"/>
</dbReference>
<reference evidence="2 3" key="1">
    <citation type="journal article" date="2016" name="Nat. Commun.">
        <title>Thousands of microbial genomes shed light on interconnected biogeochemical processes in an aquifer system.</title>
        <authorList>
            <person name="Anantharaman K."/>
            <person name="Brown C.T."/>
            <person name="Hug L.A."/>
            <person name="Sharon I."/>
            <person name="Castelle C.J."/>
            <person name="Probst A.J."/>
            <person name="Thomas B.C."/>
            <person name="Singh A."/>
            <person name="Wilkins M.J."/>
            <person name="Karaoz U."/>
            <person name="Brodie E.L."/>
            <person name="Williams K.H."/>
            <person name="Hubbard S.S."/>
            <person name="Banfield J.F."/>
        </authorList>
    </citation>
    <scope>NUCLEOTIDE SEQUENCE [LARGE SCALE GENOMIC DNA]</scope>
</reference>
<organism evidence="2 3">
    <name type="scientific">Candidatus Uhrbacteria bacterium RIFCSPLOWO2_01_FULL_47_24</name>
    <dbReference type="NCBI Taxonomy" id="1802401"/>
    <lineage>
        <taxon>Bacteria</taxon>
        <taxon>Candidatus Uhriibacteriota</taxon>
    </lineage>
</organism>
<dbReference type="PANTHER" id="PTHR34293:SF1">
    <property type="entry name" value="HTH-TYPE TRANSCRIPTIONAL REGULATOR TRMBL2"/>
    <property type="match status" value="1"/>
</dbReference>
<name>A0A1F7UTW9_9BACT</name>
<evidence type="ECO:0000313" key="2">
    <source>
        <dbReference type="EMBL" id="OGL81753.1"/>
    </source>
</evidence>
<dbReference type="STRING" id="1802401.A3B21_00045"/>
<dbReference type="Pfam" id="PF01978">
    <property type="entry name" value="TrmB"/>
    <property type="match status" value="1"/>
</dbReference>
<dbReference type="InterPro" id="IPR036388">
    <property type="entry name" value="WH-like_DNA-bd_sf"/>
</dbReference>
<dbReference type="EMBL" id="MGEJ01000002">
    <property type="protein sequence ID" value="OGL81753.1"/>
    <property type="molecule type" value="Genomic_DNA"/>
</dbReference>
<evidence type="ECO:0000313" key="3">
    <source>
        <dbReference type="Proteomes" id="UP000176897"/>
    </source>
</evidence>
<dbReference type="InterPro" id="IPR002831">
    <property type="entry name" value="Tscrpt_reg_TrmB_N"/>
</dbReference>
<protein>
    <recommendedName>
        <fullName evidence="1">Transcription regulator TrmB N-terminal domain-containing protein</fullName>
    </recommendedName>
</protein>
<dbReference type="Gene3D" id="1.10.10.10">
    <property type="entry name" value="Winged helix-like DNA-binding domain superfamily/Winged helix DNA-binding domain"/>
    <property type="match status" value="1"/>
</dbReference>
<evidence type="ECO:0000259" key="1">
    <source>
        <dbReference type="Pfam" id="PF01978"/>
    </source>
</evidence>
<dbReference type="CDD" id="cd00090">
    <property type="entry name" value="HTH_ARSR"/>
    <property type="match status" value="1"/>
</dbReference>
<feature type="domain" description="Transcription regulator TrmB N-terminal" evidence="1">
    <location>
        <begin position="7"/>
        <end position="70"/>
    </location>
</feature>
<dbReference type="PANTHER" id="PTHR34293">
    <property type="entry name" value="HTH-TYPE TRANSCRIPTIONAL REGULATOR TRMBL2"/>
    <property type="match status" value="1"/>
</dbReference>
<dbReference type="SUPFAM" id="SSF46785">
    <property type="entry name" value="Winged helix' DNA-binding domain"/>
    <property type="match status" value="1"/>
</dbReference>
<comment type="caution">
    <text evidence="2">The sequence shown here is derived from an EMBL/GenBank/DDBJ whole genome shotgun (WGS) entry which is preliminary data.</text>
</comment>